<protein>
    <recommendedName>
        <fullName evidence="4">DUF2946 domain-containing protein</fullName>
    </recommendedName>
</protein>
<dbReference type="STRING" id="1527607.SAMN05428957_106213"/>
<evidence type="ECO:0008006" key="4">
    <source>
        <dbReference type="Google" id="ProtNLM"/>
    </source>
</evidence>
<accession>A0A1G9TMC7</accession>
<evidence type="ECO:0000313" key="3">
    <source>
        <dbReference type="Proteomes" id="UP000198552"/>
    </source>
</evidence>
<name>A0A1G9TMC7_9BURK</name>
<dbReference type="Proteomes" id="UP000198552">
    <property type="component" value="Unassembled WGS sequence"/>
</dbReference>
<feature type="chain" id="PRO_5011701718" description="DUF2946 domain-containing protein" evidence="1">
    <location>
        <begin position="28"/>
        <end position="116"/>
    </location>
</feature>
<reference evidence="3" key="1">
    <citation type="submission" date="2016-10" db="EMBL/GenBank/DDBJ databases">
        <authorList>
            <person name="Varghese N."/>
            <person name="Submissions S."/>
        </authorList>
    </citation>
    <scope>NUCLEOTIDE SEQUENCE [LARGE SCALE GENOMIC DNA]</scope>
    <source>
        <strain evidence="3">EPL6</strain>
    </source>
</reference>
<evidence type="ECO:0000256" key="1">
    <source>
        <dbReference type="SAM" id="SignalP"/>
    </source>
</evidence>
<gene>
    <name evidence="2" type="ORF">SAMN05428957_106213</name>
</gene>
<dbReference type="RefSeq" id="WP_091570397.1">
    <property type="nucleotide sequence ID" value="NZ_FNHP01000006.1"/>
</dbReference>
<evidence type="ECO:0000313" key="2">
    <source>
        <dbReference type="EMBL" id="SDM48698.1"/>
    </source>
</evidence>
<keyword evidence="1" id="KW-0732">Signal</keyword>
<sequence length="116" mass="11727">MSVLHCPPRLARLLLACFALALGVASAAPLVQAPALQQLCSAAGEVRWAPDDGPGAPASAHALECALCLPPLLPAPPPWLTPAVHAAPQPVAAPAHCPARVAQLSRAPFPPRAPPA</sequence>
<dbReference type="EMBL" id="FNHP01000006">
    <property type="protein sequence ID" value="SDM48698.1"/>
    <property type="molecule type" value="Genomic_DNA"/>
</dbReference>
<feature type="signal peptide" evidence="1">
    <location>
        <begin position="1"/>
        <end position="27"/>
    </location>
</feature>
<dbReference type="AlphaFoldDB" id="A0A1G9TMC7"/>
<proteinExistence type="predicted"/>
<keyword evidence="3" id="KW-1185">Reference proteome</keyword>
<organism evidence="2 3">
    <name type="scientific">Oryzisolibacter propanilivorax</name>
    <dbReference type="NCBI Taxonomy" id="1527607"/>
    <lineage>
        <taxon>Bacteria</taxon>
        <taxon>Pseudomonadati</taxon>
        <taxon>Pseudomonadota</taxon>
        <taxon>Betaproteobacteria</taxon>
        <taxon>Burkholderiales</taxon>
        <taxon>Comamonadaceae</taxon>
        <taxon>Oryzisolibacter</taxon>
    </lineage>
</organism>